<dbReference type="EMBL" id="QVFU01000006">
    <property type="protein sequence ID" value="RFS46949.1"/>
    <property type="molecule type" value="Genomic_DNA"/>
</dbReference>
<evidence type="ECO:0000256" key="1">
    <source>
        <dbReference type="ARBA" id="ARBA00022741"/>
    </source>
</evidence>
<dbReference type="Proteomes" id="UP000262621">
    <property type="component" value="Unassembled WGS sequence"/>
</dbReference>
<keyword evidence="5" id="KW-1185">Reference proteome</keyword>
<evidence type="ECO:0000259" key="3">
    <source>
        <dbReference type="SMART" id="SM00421"/>
    </source>
</evidence>
<dbReference type="GO" id="GO:0004016">
    <property type="term" value="F:adenylate cyclase activity"/>
    <property type="evidence" value="ECO:0007669"/>
    <property type="project" value="TreeGrafter"/>
</dbReference>
<reference evidence="4 5" key="1">
    <citation type="submission" date="2018-08" db="EMBL/GenBank/DDBJ databases">
        <title>Verrucosispora craniellae sp. nov., isolated from a marine sponge in the South China Sea.</title>
        <authorList>
            <person name="Li L."/>
            <person name="Lin H.W."/>
        </authorList>
    </citation>
    <scope>NUCLEOTIDE SEQUENCE [LARGE SCALE GENOMIC DNA]</scope>
    <source>
        <strain evidence="4 5">LHW63014</strain>
    </source>
</reference>
<keyword evidence="2" id="KW-0067">ATP-binding</keyword>
<dbReference type="Gene3D" id="1.10.10.10">
    <property type="entry name" value="Winged helix-like DNA-binding domain superfamily/Winged helix DNA-binding domain"/>
    <property type="match status" value="1"/>
</dbReference>
<evidence type="ECO:0000313" key="4">
    <source>
        <dbReference type="EMBL" id="RFS46949.1"/>
    </source>
</evidence>
<gene>
    <name evidence="4" type="ORF">D0Q02_09275</name>
</gene>
<dbReference type="InterPro" id="IPR036388">
    <property type="entry name" value="WH-like_DNA-bd_sf"/>
</dbReference>
<sequence>MPIDPGRRHNRRMRRSLVGRDDLFDLAWRALGEPGPVLLEGPAGIGKTALLRTLVAEATRSGWQVLTCAPTECEADLPFAALADLLRPLADLVVDLPRPQRAAAEVVLLTGDSDETFDERVVGAATRALLEAPLGLDAGPSRLTRLTLTPLDVATLHQVLRERIGAPLSRPLLARIAREAAGNPLVAIEVARAVQRLPEPPEPGQDLPVTASIADELFVSPKTVETNISRVYRKLGISRRAELGAALTRTRVSAAGVES</sequence>
<organism evidence="4 5">
    <name type="scientific">Micromonospora craniellae</name>
    <dbReference type="NCBI Taxonomy" id="2294034"/>
    <lineage>
        <taxon>Bacteria</taxon>
        <taxon>Bacillati</taxon>
        <taxon>Actinomycetota</taxon>
        <taxon>Actinomycetes</taxon>
        <taxon>Micromonosporales</taxon>
        <taxon>Micromonosporaceae</taxon>
        <taxon>Micromonospora</taxon>
    </lineage>
</organism>
<dbReference type="InterPro" id="IPR016032">
    <property type="entry name" value="Sig_transdc_resp-reg_C-effctor"/>
</dbReference>
<dbReference type="InterPro" id="IPR041664">
    <property type="entry name" value="AAA_16"/>
</dbReference>
<dbReference type="GO" id="GO:0005737">
    <property type="term" value="C:cytoplasm"/>
    <property type="evidence" value="ECO:0007669"/>
    <property type="project" value="TreeGrafter"/>
</dbReference>
<protein>
    <recommendedName>
        <fullName evidence="3">HTH luxR-type domain-containing protein</fullName>
    </recommendedName>
</protein>
<accession>A0A372G2G5</accession>
<dbReference type="GO" id="GO:0005524">
    <property type="term" value="F:ATP binding"/>
    <property type="evidence" value="ECO:0007669"/>
    <property type="project" value="UniProtKB-KW"/>
</dbReference>
<name>A0A372G2G5_9ACTN</name>
<dbReference type="Gene3D" id="3.40.50.300">
    <property type="entry name" value="P-loop containing nucleotide triphosphate hydrolases"/>
    <property type="match status" value="1"/>
</dbReference>
<dbReference type="SMART" id="SM00421">
    <property type="entry name" value="HTH_LUXR"/>
    <property type="match status" value="1"/>
</dbReference>
<dbReference type="AlphaFoldDB" id="A0A372G2G5"/>
<dbReference type="GO" id="GO:0003677">
    <property type="term" value="F:DNA binding"/>
    <property type="evidence" value="ECO:0007669"/>
    <property type="project" value="InterPro"/>
</dbReference>
<evidence type="ECO:0000256" key="2">
    <source>
        <dbReference type="ARBA" id="ARBA00022840"/>
    </source>
</evidence>
<dbReference type="InterPro" id="IPR000792">
    <property type="entry name" value="Tscrpt_reg_LuxR_C"/>
</dbReference>
<evidence type="ECO:0000313" key="5">
    <source>
        <dbReference type="Proteomes" id="UP000262621"/>
    </source>
</evidence>
<comment type="caution">
    <text evidence="4">The sequence shown here is derived from an EMBL/GenBank/DDBJ whole genome shotgun (WGS) entry which is preliminary data.</text>
</comment>
<feature type="domain" description="HTH luxR-type" evidence="3">
    <location>
        <begin position="206"/>
        <end position="247"/>
    </location>
</feature>
<dbReference type="InterPro" id="IPR027417">
    <property type="entry name" value="P-loop_NTPase"/>
</dbReference>
<dbReference type="Pfam" id="PF13191">
    <property type="entry name" value="AAA_16"/>
    <property type="match status" value="1"/>
</dbReference>
<dbReference type="SUPFAM" id="SSF46894">
    <property type="entry name" value="C-terminal effector domain of the bipartite response regulators"/>
    <property type="match status" value="1"/>
</dbReference>
<dbReference type="PANTHER" id="PTHR16305">
    <property type="entry name" value="TESTICULAR SOLUBLE ADENYLYL CYCLASE"/>
    <property type="match status" value="1"/>
</dbReference>
<dbReference type="GO" id="GO:0006355">
    <property type="term" value="P:regulation of DNA-templated transcription"/>
    <property type="evidence" value="ECO:0007669"/>
    <property type="project" value="InterPro"/>
</dbReference>
<keyword evidence="1" id="KW-0547">Nucleotide-binding</keyword>
<dbReference type="PANTHER" id="PTHR16305:SF35">
    <property type="entry name" value="TRANSCRIPTIONAL ACTIVATOR DOMAIN"/>
    <property type="match status" value="1"/>
</dbReference>
<proteinExistence type="predicted"/>
<dbReference type="SUPFAM" id="SSF52540">
    <property type="entry name" value="P-loop containing nucleoside triphosphate hydrolases"/>
    <property type="match status" value="1"/>
</dbReference>
<dbReference type="Pfam" id="PF00196">
    <property type="entry name" value="GerE"/>
    <property type="match status" value="1"/>
</dbReference>